<dbReference type="CDD" id="cd09917">
    <property type="entry name" value="F-box_SF"/>
    <property type="match status" value="1"/>
</dbReference>
<reference evidence="2" key="1">
    <citation type="submission" date="2023-03" db="EMBL/GenBank/DDBJ databases">
        <title>Massive genome expansion in bonnet fungi (Mycena s.s.) driven by repeated elements and novel gene families across ecological guilds.</title>
        <authorList>
            <consortium name="Lawrence Berkeley National Laboratory"/>
            <person name="Harder C.B."/>
            <person name="Miyauchi S."/>
            <person name="Viragh M."/>
            <person name="Kuo A."/>
            <person name="Thoen E."/>
            <person name="Andreopoulos B."/>
            <person name="Lu D."/>
            <person name="Skrede I."/>
            <person name="Drula E."/>
            <person name="Henrissat B."/>
            <person name="Morin E."/>
            <person name="Kohler A."/>
            <person name="Barry K."/>
            <person name="LaButti K."/>
            <person name="Morin E."/>
            <person name="Salamov A."/>
            <person name="Lipzen A."/>
            <person name="Mereny Z."/>
            <person name="Hegedus B."/>
            <person name="Baldrian P."/>
            <person name="Stursova M."/>
            <person name="Weitz H."/>
            <person name="Taylor A."/>
            <person name="Grigoriev I.V."/>
            <person name="Nagy L.G."/>
            <person name="Martin F."/>
            <person name="Kauserud H."/>
        </authorList>
    </citation>
    <scope>NUCLEOTIDE SEQUENCE</scope>
    <source>
        <strain evidence="2">9284</strain>
    </source>
</reference>
<feature type="domain" description="F-box" evidence="1">
    <location>
        <begin position="15"/>
        <end position="61"/>
    </location>
</feature>
<dbReference type="PROSITE" id="PS50181">
    <property type="entry name" value="FBOX"/>
    <property type="match status" value="1"/>
</dbReference>
<gene>
    <name evidence="2" type="ORF">FB45DRAFT_954552</name>
</gene>
<dbReference type="SUPFAM" id="SSF81383">
    <property type="entry name" value="F-box domain"/>
    <property type="match status" value="1"/>
</dbReference>
<dbReference type="Pfam" id="PF00646">
    <property type="entry name" value="F-box"/>
    <property type="match status" value="1"/>
</dbReference>
<dbReference type="Proteomes" id="UP001221142">
    <property type="component" value="Unassembled WGS sequence"/>
</dbReference>
<feature type="non-terminal residue" evidence="2">
    <location>
        <position position="443"/>
    </location>
</feature>
<organism evidence="2 3">
    <name type="scientific">Roridomyces roridus</name>
    <dbReference type="NCBI Taxonomy" id="1738132"/>
    <lineage>
        <taxon>Eukaryota</taxon>
        <taxon>Fungi</taxon>
        <taxon>Dikarya</taxon>
        <taxon>Basidiomycota</taxon>
        <taxon>Agaricomycotina</taxon>
        <taxon>Agaricomycetes</taxon>
        <taxon>Agaricomycetidae</taxon>
        <taxon>Agaricales</taxon>
        <taxon>Marasmiineae</taxon>
        <taxon>Mycenaceae</taxon>
        <taxon>Roridomyces</taxon>
    </lineage>
</organism>
<evidence type="ECO:0000313" key="3">
    <source>
        <dbReference type="Proteomes" id="UP001221142"/>
    </source>
</evidence>
<accession>A0AAD7AZ06</accession>
<dbReference type="InterPro" id="IPR036047">
    <property type="entry name" value="F-box-like_dom_sf"/>
</dbReference>
<dbReference type="AlphaFoldDB" id="A0AAD7AZ06"/>
<dbReference type="EMBL" id="JARKIF010000084">
    <property type="protein sequence ID" value="KAJ7605027.1"/>
    <property type="molecule type" value="Genomic_DNA"/>
</dbReference>
<sequence length="443" mass="49160">MCGRLHGLTISDSLKASMKDLPDELLDRICAFMDKKELCTTMHISSSLRRIAAPHLLFRLSISQSDMQTGTVKLELSDSHLIVFVAHICPIQRLECFGNSRKIRASEMQRLSRILGATAPIPDLLIHDKVEFERGERLSGEKRGALPKFRTLALHLLANLPQTATDTLLIIPSNSVTAERISKDVFSQRPLFGGGIHVQKLSTRYTLVNHRLRLGSFVIGPLRGVPDSVYSAFWHPLAPSNVIFTDWWPSSSLVSASPSQHHISCKIEELIAPASYIPHLLRSLRMSSGYPYPSPHPSKLPVPAISIRPQAFDHTAYCLALNAIACLPGSHVLTLGFIFDLKATNLPWQMDAESDQDRPETHLHRVEHLVLCAPESKRALYYYTATARLVYTASLVHRALAPWLGSFPNLRGVSFDKGAFEAMSDEQRLAVAEAIVAACPRMG</sequence>
<name>A0AAD7AZ06_9AGAR</name>
<comment type="caution">
    <text evidence="2">The sequence shown here is derived from an EMBL/GenBank/DDBJ whole genome shotgun (WGS) entry which is preliminary data.</text>
</comment>
<evidence type="ECO:0000259" key="1">
    <source>
        <dbReference type="PROSITE" id="PS50181"/>
    </source>
</evidence>
<evidence type="ECO:0000313" key="2">
    <source>
        <dbReference type="EMBL" id="KAJ7605027.1"/>
    </source>
</evidence>
<protein>
    <recommendedName>
        <fullName evidence="1">F-box domain-containing protein</fullName>
    </recommendedName>
</protein>
<keyword evidence="3" id="KW-1185">Reference proteome</keyword>
<dbReference type="InterPro" id="IPR001810">
    <property type="entry name" value="F-box_dom"/>
</dbReference>
<proteinExistence type="predicted"/>